<name>A0ABP9UZ32_9BACT</name>
<evidence type="ECO:0000259" key="1">
    <source>
        <dbReference type="Pfam" id="PF14300"/>
    </source>
</evidence>
<evidence type="ECO:0000313" key="2">
    <source>
        <dbReference type="EMBL" id="GAA5495005.1"/>
    </source>
</evidence>
<dbReference type="EMBL" id="BAABRL010000003">
    <property type="protein sequence ID" value="GAA5495005.1"/>
    <property type="molecule type" value="Genomic_DNA"/>
</dbReference>
<reference evidence="2 3" key="1">
    <citation type="submission" date="2024-02" db="EMBL/GenBank/DDBJ databases">
        <title>Rubritalea halochordaticola NBRC 107102.</title>
        <authorList>
            <person name="Ichikawa N."/>
            <person name="Katano-Makiyama Y."/>
            <person name="Hidaka K."/>
        </authorList>
    </citation>
    <scope>NUCLEOTIDE SEQUENCE [LARGE SCALE GENOMIC DNA]</scope>
    <source>
        <strain evidence="2 3">NBRC 107102</strain>
    </source>
</reference>
<dbReference type="Pfam" id="PF14300">
    <property type="entry name" value="DMP19"/>
    <property type="match status" value="1"/>
</dbReference>
<evidence type="ECO:0000313" key="3">
    <source>
        <dbReference type="Proteomes" id="UP001424741"/>
    </source>
</evidence>
<protein>
    <recommendedName>
        <fullName evidence="1">DNA mimic protein DMP19 C-terminal domain-containing protein</fullName>
    </recommendedName>
</protein>
<sequence length="450" mass="51346">MSEQSGKSYSKEILEIADRLSYDPELVAEVRSLSESDLKVLTESYLKEVHQSPSYWRLKPARDLATPYLIEVFEREYAFKKNDESSTLPDSPATRALSFLEFGVHNELKAHLLHWLKIGDLNVYMAIKNHLVAFGSDDLLPHVKVLFEHEDMFVSSGARGGALMAIQEGRAESEFLDYVWEYAKGLLFVEKPPSMYDPIRLLEAIDVEATKNLLLDPSVMRRDHPLLPEALGTLNSFQCPPDAAFLNSLIEDELLVPEFKKDLIRRAAIKGLILRKDPTAGVYVEQVLASPKKYSEDMVLAAWTARFELKGLKTIYDSAFESYENAGYELEGLAQEERDIILIHYLDSEVCNGGFWQWYFNDYGRFGVDTRKALKKIGATKHARVVNKANRLFGWNGPPTSRELVQEALDNMPEKKAQKMDDLNDAWGELPPWTLFAAAWDWKRQSKNTQ</sequence>
<proteinExistence type="predicted"/>
<keyword evidence="3" id="KW-1185">Reference proteome</keyword>
<comment type="caution">
    <text evidence="2">The sequence shown here is derived from an EMBL/GenBank/DDBJ whole genome shotgun (WGS) entry which is preliminary data.</text>
</comment>
<gene>
    <name evidence="2" type="ORF">Rhal01_01174</name>
</gene>
<dbReference type="InterPro" id="IPR025402">
    <property type="entry name" value="DMP19_C"/>
</dbReference>
<feature type="domain" description="DNA mimic protein DMP19 C-terminal" evidence="1">
    <location>
        <begin position="332"/>
        <end position="433"/>
    </location>
</feature>
<dbReference type="RefSeq" id="WP_346187861.1">
    <property type="nucleotide sequence ID" value="NZ_BAABRL010000003.1"/>
</dbReference>
<accession>A0ABP9UZ32</accession>
<dbReference type="Gene3D" id="1.20.1420.60">
    <property type="match status" value="1"/>
</dbReference>
<dbReference type="Proteomes" id="UP001424741">
    <property type="component" value="Unassembled WGS sequence"/>
</dbReference>
<organism evidence="2 3">
    <name type="scientific">Rubritalea halochordaticola</name>
    <dbReference type="NCBI Taxonomy" id="714537"/>
    <lineage>
        <taxon>Bacteria</taxon>
        <taxon>Pseudomonadati</taxon>
        <taxon>Verrucomicrobiota</taxon>
        <taxon>Verrucomicrobiia</taxon>
        <taxon>Verrucomicrobiales</taxon>
        <taxon>Rubritaleaceae</taxon>
        <taxon>Rubritalea</taxon>
    </lineage>
</organism>